<feature type="non-terminal residue" evidence="2">
    <location>
        <position position="1"/>
    </location>
</feature>
<dbReference type="EMBL" id="GDQN01005309">
    <property type="protein sequence ID" value="JAT85745.1"/>
    <property type="molecule type" value="Transcribed_RNA"/>
</dbReference>
<evidence type="ECO:0000313" key="2">
    <source>
        <dbReference type="EMBL" id="JAT85745.1"/>
    </source>
</evidence>
<feature type="coiled-coil region" evidence="1">
    <location>
        <begin position="317"/>
        <end position="414"/>
    </location>
</feature>
<name>A0A1E1WFK1_PECGO</name>
<feature type="non-terminal residue" evidence="2">
    <location>
        <position position="442"/>
    </location>
</feature>
<reference evidence="2" key="1">
    <citation type="submission" date="2015-09" db="EMBL/GenBank/DDBJ databases">
        <title>De novo assembly of Pectinophora gossypiella (Pink Bollworm) gut transcriptome.</title>
        <authorList>
            <person name="Tassone E.E."/>
        </authorList>
    </citation>
    <scope>NUCLEOTIDE SEQUENCE</scope>
</reference>
<proteinExistence type="predicted"/>
<keyword evidence="1" id="KW-0175">Coiled coil</keyword>
<sequence length="442" mass="51814">KTIETLQTEKKALEELIEATNKKADELVQEKQVAFETVFKELTEIRKEKETIEKEMTINKEFLNKEIAMLKEELTSISSKTESLDVQNKVIMKEKKQIQKELQREVEALKEEIKAKVLVIEKLETRNEELNSVIDKLKDDLLCLQEKDNELKIKKDSLESELLNRIEKLTKVLSDDTAKNDKFKSKLQEKLQSKSAVQEKVKVLTDEIIDLVNEKNEYISKLDEVRADWESSEIKAKEKIDLLKMENANLHEVIEDNKTVIYNLETLVKRELEHNQKLREDNTSEKLNIENKCSLLQEYQTKAEKQLQDRDREIYSLKEQVKTEAKLARDIENLKEELTQKDAMVAKIARDKDEVINTLNKELVDEKVIREQYQKQLEAKTVTVYELRQKLEEVKSEAEVLESIKKENEELIKAVGQRETFAAIQERLSSHKLSSQTEKDLR</sequence>
<evidence type="ECO:0000256" key="1">
    <source>
        <dbReference type="SAM" id="Coils"/>
    </source>
</evidence>
<feature type="coiled-coil region" evidence="1">
    <location>
        <begin position="194"/>
        <end position="228"/>
    </location>
</feature>
<organism evidence="2">
    <name type="scientific">Pectinophora gossypiella</name>
    <name type="common">Cotton pink bollworm</name>
    <name type="synonym">Depressaria gossypiella</name>
    <dbReference type="NCBI Taxonomy" id="13191"/>
    <lineage>
        <taxon>Eukaryota</taxon>
        <taxon>Metazoa</taxon>
        <taxon>Ecdysozoa</taxon>
        <taxon>Arthropoda</taxon>
        <taxon>Hexapoda</taxon>
        <taxon>Insecta</taxon>
        <taxon>Pterygota</taxon>
        <taxon>Neoptera</taxon>
        <taxon>Endopterygota</taxon>
        <taxon>Lepidoptera</taxon>
        <taxon>Glossata</taxon>
        <taxon>Ditrysia</taxon>
        <taxon>Gelechioidea</taxon>
        <taxon>Gelechiidae</taxon>
        <taxon>Apatetrinae</taxon>
        <taxon>Pectinophora</taxon>
    </lineage>
</organism>
<accession>A0A1E1WFK1</accession>
<dbReference type="AlphaFoldDB" id="A0A1E1WFK1"/>
<protein>
    <submittedName>
        <fullName evidence="2">Uncharacterized protein</fullName>
    </submittedName>
</protein>
<gene>
    <name evidence="2" type="ORF">g.3855</name>
</gene>
<feature type="coiled-coil region" evidence="1">
    <location>
        <begin position="3"/>
        <end position="161"/>
    </location>
</feature>
<dbReference type="OrthoDB" id="2436455at2759"/>